<evidence type="ECO:0000256" key="1">
    <source>
        <dbReference type="SAM" id="MobiDB-lite"/>
    </source>
</evidence>
<comment type="caution">
    <text evidence="2">The sequence shown here is derived from an EMBL/GenBank/DDBJ whole genome shotgun (WGS) entry which is preliminary data.</text>
</comment>
<evidence type="ECO:0000313" key="3">
    <source>
        <dbReference type="Proteomes" id="UP000230002"/>
    </source>
</evidence>
<feature type="compositionally biased region" description="Gly residues" evidence="1">
    <location>
        <begin position="67"/>
        <end position="79"/>
    </location>
</feature>
<gene>
    <name evidence="2" type="ORF">GSI_11859</name>
</gene>
<reference evidence="2 3" key="1">
    <citation type="journal article" date="2015" name="Sci. Rep.">
        <title>Chromosome-level genome map provides insights into diverse defense mechanisms in the medicinal fungus Ganoderma sinense.</title>
        <authorList>
            <person name="Zhu Y."/>
            <person name="Xu J."/>
            <person name="Sun C."/>
            <person name="Zhou S."/>
            <person name="Xu H."/>
            <person name="Nelson D.R."/>
            <person name="Qian J."/>
            <person name="Song J."/>
            <person name="Luo H."/>
            <person name="Xiang L."/>
            <person name="Li Y."/>
            <person name="Xu Z."/>
            <person name="Ji A."/>
            <person name="Wang L."/>
            <person name="Lu S."/>
            <person name="Hayward A."/>
            <person name="Sun W."/>
            <person name="Li X."/>
            <person name="Schwartz D.C."/>
            <person name="Wang Y."/>
            <person name="Chen S."/>
        </authorList>
    </citation>
    <scope>NUCLEOTIDE SEQUENCE [LARGE SCALE GENOMIC DNA]</scope>
    <source>
        <strain evidence="2 3">ZZ0214-1</strain>
    </source>
</reference>
<dbReference type="EMBL" id="AYKW01000045">
    <property type="protein sequence ID" value="PIL26105.1"/>
    <property type="molecule type" value="Genomic_DNA"/>
</dbReference>
<evidence type="ECO:0000313" key="2">
    <source>
        <dbReference type="EMBL" id="PIL26105.1"/>
    </source>
</evidence>
<name>A0A2G8RX58_9APHY</name>
<sequence>MTLGGRGDGWMWPLPSAQGWGDGGWIAIFAVAVAVDFGEGVRGDWGIITVEGGRGHGADNSESGRAPLGGDGVRLGGEGVADREEWVDGGVTGLYWAGGRGMGRTGMLRWGRARASRPVGDTT</sequence>
<accession>A0A2G8RX58</accession>
<organism evidence="2 3">
    <name type="scientific">Ganoderma sinense ZZ0214-1</name>
    <dbReference type="NCBI Taxonomy" id="1077348"/>
    <lineage>
        <taxon>Eukaryota</taxon>
        <taxon>Fungi</taxon>
        <taxon>Dikarya</taxon>
        <taxon>Basidiomycota</taxon>
        <taxon>Agaricomycotina</taxon>
        <taxon>Agaricomycetes</taxon>
        <taxon>Polyporales</taxon>
        <taxon>Polyporaceae</taxon>
        <taxon>Ganoderma</taxon>
    </lineage>
</organism>
<proteinExistence type="predicted"/>
<dbReference type="Proteomes" id="UP000230002">
    <property type="component" value="Unassembled WGS sequence"/>
</dbReference>
<protein>
    <submittedName>
        <fullName evidence="2">Uncharacterized protein</fullName>
    </submittedName>
</protein>
<feature type="region of interest" description="Disordered" evidence="1">
    <location>
        <begin position="52"/>
        <end position="79"/>
    </location>
</feature>
<dbReference type="AlphaFoldDB" id="A0A2G8RX58"/>
<keyword evidence="3" id="KW-1185">Reference proteome</keyword>